<evidence type="ECO:0000256" key="1">
    <source>
        <dbReference type="ARBA" id="ARBA00004651"/>
    </source>
</evidence>
<comment type="subcellular location">
    <subcellularLocation>
        <location evidence="1">Cell membrane</location>
        <topology evidence="1">Multi-pass membrane protein</topology>
    </subcellularLocation>
</comment>
<feature type="transmembrane region" description="Helical" evidence="6">
    <location>
        <begin position="284"/>
        <end position="301"/>
    </location>
</feature>
<proteinExistence type="predicted"/>
<reference evidence="9 10" key="1">
    <citation type="journal article" date="2011" name="Stand. Genomic Sci.">
        <title>Non-contiguous finished genome sequence of Bacteroides coprosuis type strain (PC139).</title>
        <authorList>
            <person name="Land M."/>
            <person name="Held B."/>
            <person name="Gronow S."/>
            <person name="Abt B."/>
            <person name="Lucas S."/>
            <person name="Del Rio T.G."/>
            <person name="Nolan M."/>
            <person name="Tice H."/>
            <person name="Cheng J.F."/>
            <person name="Pitluck S."/>
            <person name="Liolios K."/>
            <person name="Pagani I."/>
            <person name="Ivanova N."/>
            <person name="Mavromatis K."/>
            <person name="Mikhailova N."/>
            <person name="Pati A."/>
            <person name="Tapia R."/>
            <person name="Han C."/>
            <person name="Goodwin L."/>
            <person name="Chen A."/>
            <person name="Palaniappan K."/>
            <person name="Hauser L."/>
            <person name="Brambilla E.M."/>
            <person name="Rohde M."/>
            <person name="Goker M."/>
            <person name="Detter J.C."/>
            <person name="Woyke T."/>
            <person name="Bristow J."/>
            <person name="Eisen J.A."/>
            <person name="Markowitz V."/>
            <person name="Hugenholtz P."/>
            <person name="Kyrpides N.C."/>
            <person name="Klenk H.P."/>
            <person name="Lapidus A."/>
        </authorList>
    </citation>
    <scope>NUCLEOTIDE SEQUENCE</scope>
    <source>
        <strain evidence="9 10">DSM 18011</strain>
    </source>
</reference>
<feature type="transmembrane region" description="Helical" evidence="6">
    <location>
        <begin position="353"/>
        <end position="371"/>
    </location>
</feature>
<feature type="transmembrane region" description="Helical" evidence="6">
    <location>
        <begin position="63"/>
        <end position="83"/>
    </location>
</feature>
<dbReference type="GO" id="GO:0005886">
    <property type="term" value="C:plasma membrane"/>
    <property type="evidence" value="ECO:0007669"/>
    <property type="project" value="UniProtKB-SubCell"/>
</dbReference>
<dbReference type="Pfam" id="PF03772">
    <property type="entry name" value="Competence"/>
    <property type="match status" value="1"/>
</dbReference>
<dbReference type="NCBIfam" id="TIGR00360">
    <property type="entry name" value="ComEC_N-term"/>
    <property type="match status" value="1"/>
</dbReference>
<feature type="transmembrane region" description="Helical" evidence="6">
    <location>
        <begin position="412"/>
        <end position="439"/>
    </location>
</feature>
<keyword evidence="5 6" id="KW-0472">Membrane</keyword>
<dbReference type="InterPro" id="IPR004477">
    <property type="entry name" value="ComEC_N"/>
</dbReference>
<gene>
    <name evidence="9" type="ORF">Bcop_0123</name>
</gene>
<feature type="transmembrane region" description="Helical" evidence="6">
    <location>
        <begin position="383"/>
        <end position="406"/>
    </location>
</feature>
<name>F3ZPI3_9BACE</name>
<keyword evidence="4 6" id="KW-1133">Transmembrane helix</keyword>
<feature type="domain" description="ComEC/Rec2-related protein" evidence="7">
    <location>
        <begin position="229"/>
        <end position="494"/>
    </location>
</feature>
<dbReference type="STRING" id="679937.Bcop_0123"/>
<organism evidence="9 10">
    <name type="scientific">Bacteroides coprosuis DSM 18011</name>
    <dbReference type="NCBI Taxonomy" id="679937"/>
    <lineage>
        <taxon>Bacteria</taxon>
        <taxon>Pseudomonadati</taxon>
        <taxon>Bacteroidota</taxon>
        <taxon>Bacteroidia</taxon>
        <taxon>Bacteroidales</taxon>
        <taxon>Bacteroidaceae</taxon>
        <taxon>Bacteroides</taxon>
    </lineage>
</organism>
<feature type="transmembrane region" description="Helical" evidence="6">
    <location>
        <begin position="6"/>
        <end position="25"/>
    </location>
</feature>
<dbReference type="EMBL" id="CM001167">
    <property type="protein sequence ID" value="EGJ70342.1"/>
    <property type="molecule type" value="Genomic_DNA"/>
</dbReference>
<dbReference type="OrthoDB" id="9761531at2"/>
<dbReference type="PANTHER" id="PTHR30619">
    <property type="entry name" value="DNA INTERNALIZATION/COMPETENCE PROTEIN COMEC/REC2"/>
    <property type="match status" value="1"/>
</dbReference>
<keyword evidence="2" id="KW-1003">Cell membrane</keyword>
<dbReference type="Pfam" id="PF13567">
    <property type="entry name" value="DUF4131"/>
    <property type="match status" value="1"/>
</dbReference>
<evidence type="ECO:0000256" key="4">
    <source>
        <dbReference type="ARBA" id="ARBA00022989"/>
    </source>
</evidence>
<feature type="transmembrane region" description="Helical" evidence="6">
    <location>
        <begin position="504"/>
        <end position="522"/>
    </location>
</feature>
<feature type="transmembrane region" description="Helical" evidence="6">
    <location>
        <begin position="446"/>
        <end position="465"/>
    </location>
</feature>
<dbReference type="Proteomes" id="UP000018439">
    <property type="component" value="Chromosome"/>
</dbReference>
<feature type="transmembrane region" description="Helical" evidence="6">
    <location>
        <begin position="37"/>
        <end position="57"/>
    </location>
</feature>
<dbReference type="PANTHER" id="PTHR30619:SF1">
    <property type="entry name" value="RECOMBINATION PROTEIN 2"/>
    <property type="match status" value="1"/>
</dbReference>
<evidence type="ECO:0000256" key="6">
    <source>
        <dbReference type="SAM" id="Phobius"/>
    </source>
</evidence>
<evidence type="ECO:0000256" key="5">
    <source>
        <dbReference type="ARBA" id="ARBA00023136"/>
    </source>
</evidence>
<dbReference type="InterPro" id="IPR052159">
    <property type="entry name" value="Competence_DNA_uptake"/>
</dbReference>
<dbReference type="HOGENOM" id="CLU_010363_5_0_10"/>
<evidence type="ECO:0000259" key="7">
    <source>
        <dbReference type="Pfam" id="PF03772"/>
    </source>
</evidence>
<evidence type="ECO:0000313" key="10">
    <source>
        <dbReference type="Proteomes" id="UP000018439"/>
    </source>
</evidence>
<evidence type="ECO:0000256" key="2">
    <source>
        <dbReference type="ARBA" id="ARBA00022475"/>
    </source>
</evidence>
<dbReference type="eggNOG" id="COG0658">
    <property type="taxonomic scope" value="Bacteria"/>
</dbReference>
<sequence>MGFESLHKYPLVRILIPLLGGILFADQFLESRLNNQTVWIIACLALFISLISAHRFIHKFKLRWIFGLNLFFLVFLIGVCRIFTQSDLSSVVYDKPGFYKGVVDSYPKVKLKSVEYLVKLESPSHSQVLLRVAKDSLNRVYHNGDVLAFYGKVHQQERSVDPDAFDYGLYLKRKGIIGTLTLASTEIKYLGEFSQNSIQNFLFRQKTKLLDYYKSFDVGPDVLAILSALTLGIKDDLSVELKDAFSIAGVSHVLALSGLHIGLLFFLTNGFFLLLFGKYRYGKLLALCLTLVFLWLFVIFVGASPSVVRSVLLFSLMGVSLSTQRRGNSINSLAFVAIIMLLYNPNWLFDVGFQLSFSAVLSILLFSRPTLELYHPKSKIGIYLWSSLVISLVAQLGTSPLIIYYFGSFPTYFLLANLIVIPLITILLYILVVSVLTYACTSLSSVLLLIAIHLTEWLNGVVRMFSTLPLSSIKSLYINTFELTLLYAILFFVYKLIFSSRVKWLYCILSFSFLFISCRLVLNELNKPHVSMQLYCNGNKPFVECVEEDGLLWVVQPDSTLKSSNIVLTAQRRWSRLQYQDPLFVKDSCVNDALFWNNSILYYKGKSIYWYMYPSQKRIETLSKIKFELDYIYIDRRIGKERFKNVFNTFHANTVIMGRGASEKNKKGIKEYCDANNLNFISLDEKGYFKFL</sequence>
<evidence type="ECO:0000259" key="8">
    <source>
        <dbReference type="Pfam" id="PF13567"/>
    </source>
</evidence>
<feature type="transmembrane region" description="Helical" evidence="6">
    <location>
        <begin position="253"/>
        <end position="277"/>
    </location>
</feature>
<dbReference type="InterPro" id="IPR025405">
    <property type="entry name" value="DUF4131"/>
</dbReference>
<feature type="domain" description="DUF4131" evidence="8">
    <location>
        <begin position="38"/>
        <end position="186"/>
    </location>
</feature>
<accession>F3ZPI3</accession>
<dbReference type="AlphaFoldDB" id="F3ZPI3"/>
<evidence type="ECO:0000313" key="9">
    <source>
        <dbReference type="EMBL" id="EGJ70342.1"/>
    </source>
</evidence>
<keyword evidence="3 6" id="KW-0812">Transmembrane</keyword>
<feature type="transmembrane region" description="Helical" evidence="6">
    <location>
        <begin position="477"/>
        <end position="497"/>
    </location>
</feature>
<protein>
    <submittedName>
        <fullName evidence="9">ComEC/Rec2-related protein</fullName>
    </submittedName>
</protein>
<keyword evidence="10" id="KW-1185">Reference proteome</keyword>
<evidence type="ECO:0000256" key="3">
    <source>
        <dbReference type="ARBA" id="ARBA00022692"/>
    </source>
</evidence>